<evidence type="ECO:0000256" key="6">
    <source>
        <dbReference type="ARBA" id="ARBA00022729"/>
    </source>
</evidence>
<dbReference type="Pfam" id="PF12849">
    <property type="entry name" value="PBP_like_2"/>
    <property type="match status" value="2"/>
</dbReference>
<gene>
    <name evidence="11" type="ORF">IAD15_06595</name>
</gene>
<dbReference type="InterPro" id="IPR024370">
    <property type="entry name" value="PBP_domain"/>
</dbReference>
<comment type="caution">
    <text evidence="11">The sequence shown here is derived from an EMBL/GenBank/DDBJ whole genome shotgun (WGS) entry which is preliminary data.</text>
</comment>
<keyword evidence="5" id="KW-0813">Transport</keyword>
<evidence type="ECO:0000256" key="4">
    <source>
        <dbReference type="ARBA" id="ARBA00011529"/>
    </source>
</evidence>
<dbReference type="PROSITE" id="PS51257">
    <property type="entry name" value="PROKAR_LIPOPROTEIN"/>
    <property type="match status" value="1"/>
</dbReference>
<dbReference type="PANTHER" id="PTHR30570">
    <property type="entry name" value="PERIPLASMIC PHOSPHATE BINDING COMPONENT OF PHOSPHATE ABC TRANSPORTER"/>
    <property type="match status" value="1"/>
</dbReference>
<evidence type="ECO:0000256" key="1">
    <source>
        <dbReference type="ARBA" id="ARBA00002841"/>
    </source>
</evidence>
<evidence type="ECO:0000256" key="5">
    <source>
        <dbReference type="ARBA" id="ARBA00022592"/>
    </source>
</evidence>
<feature type="domain" description="PBP" evidence="10">
    <location>
        <begin position="23"/>
        <end position="144"/>
    </location>
</feature>
<accession>A0A9D1KZM5</accession>
<dbReference type="GO" id="GO:0006817">
    <property type="term" value="P:phosphate ion transport"/>
    <property type="evidence" value="ECO:0007669"/>
    <property type="project" value="UniProtKB-KW"/>
</dbReference>
<keyword evidence="5" id="KW-0592">Phosphate transport</keyword>
<keyword evidence="8" id="KW-0449">Lipoprotein</keyword>
<evidence type="ECO:0000256" key="3">
    <source>
        <dbReference type="ARBA" id="ARBA00008725"/>
    </source>
</evidence>
<proteinExistence type="inferred from homology"/>
<dbReference type="GO" id="GO:0005886">
    <property type="term" value="C:plasma membrane"/>
    <property type="evidence" value="ECO:0007669"/>
    <property type="project" value="UniProtKB-SubCell"/>
</dbReference>
<keyword evidence="6 9" id="KW-0732">Signal</keyword>
<comment type="function">
    <text evidence="1">Part of the ABC transporter complex PstSACB involved in phosphate import.</text>
</comment>
<evidence type="ECO:0000256" key="8">
    <source>
        <dbReference type="ARBA" id="ARBA00023288"/>
    </source>
</evidence>
<evidence type="ECO:0000256" key="7">
    <source>
        <dbReference type="ARBA" id="ARBA00023139"/>
    </source>
</evidence>
<keyword evidence="7" id="KW-0564">Palmitate</keyword>
<dbReference type="EMBL" id="DVMJ01000055">
    <property type="protein sequence ID" value="HIU13723.1"/>
    <property type="molecule type" value="Genomic_DNA"/>
</dbReference>
<dbReference type="Proteomes" id="UP000824175">
    <property type="component" value="Unassembled WGS sequence"/>
</dbReference>
<reference evidence="11" key="2">
    <citation type="journal article" date="2021" name="PeerJ">
        <title>Extensive microbial diversity within the chicken gut microbiome revealed by metagenomics and culture.</title>
        <authorList>
            <person name="Gilroy R."/>
            <person name="Ravi A."/>
            <person name="Getino M."/>
            <person name="Pursley I."/>
            <person name="Horton D.L."/>
            <person name="Alikhan N.F."/>
            <person name="Baker D."/>
            <person name="Gharbi K."/>
            <person name="Hall N."/>
            <person name="Watson M."/>
            <person name="Adriaenssens E.M."/>
            <person name="Foster-Nyarko E."/>
            <person name="Jarju S."/>
            <person name="Secka A."/>
            <person name="Antonio M."/>
            <person name="Oren A."/>
            <person name="Chaudhuri R.R."/>
            <person name="La Ragione R."/>
            <person name="Hildebrand F."/>
            <person name="Pallen M.J."/>
        </authorList>
    </citation>
    <scope>NUCLEOTIDE SEQUENCE</scope>
    <source>
        <strain evidence="11">CHK195-11698</strain>
    </source>
</reference>
<evidence type="ECO:0000256" key="2">
    <source>
        <dbReference type="ARBA" id="ARBA00004193"/>
    </source>
</evidence>
<dbReference type="PANTHER" id="PTHR30570:SF1">
    <property type="entry name" value="PHOSPHATE-BINDING PROTEIN PSTS"/>
    <property type="match status" value="1"/>
</dbReference>
<dbReference type="AlphaFoldDB" id="A0A9D1KZM5"/>
<feature type="signal peptide" evidence="9">
    <location>
        <begin position="1"/>
        <end position="26"/>
    </location>
</feature>
<dbReference type="SUPFAM" id="SSF53850">
    <property type="entry name" value="Periplasmic binding protein-like II"/>
    <property type="match status" value="2"/>
</dbReference>
<organism evidence="11 12">
    <name type="scientific">Candidatus Fimiplasma intestinipullorum</name>
    <dbReference type="NCBI Taxonomy" id="2840825"/>
    <lineage>
        <taxon>Bacteria</taxon>
        <taxon>Bacillati</taxon>
        <taxon>Bacillota</taxon>
        <taxon>Clostridia</taxon>
        <taxon>Eubacteriales</taxon>
        <taxon>Candidatus Fimiplasma</taxon>
    </lineage>
</organism>
<comment type="subcellular location">
    <subcellularLocation>
        <location evidence="2">Cell membrane</location>
        <topology evidence="2">Lipid-anchor</topology>
    </subcellularLocation>
</comment>
<reference evidence="11" key="1">
    <citation type="submission" date="2020-10" db="EMBL/GenBank/DDBJ databases">
        <authorList>
            <person name="Gilroy R."/>
        </authorList>
    </citation>
    <scope>NUCLEOTIDE SEQUENCE</scope>
    <source>
        <strain evidence="11">CHK195-11698</strain>
    </source>
</reference>
<feature type="domain" description="PBP" evidence="10">
    <location>
        <begin position="163"/>
        <end position="278"/>
    </location>
</feature>
<dbReference type="Gene3D" id="3.40.190.10">
    <property type="entry name" value="Periplasmic binding protein-like II"/>
    <property type="match status" value="2"/>
</dbReference>
<evidence type="ECO:0000256" key="9">
    <source>
        <dbReference type="SAM" id="SignalP"/>
    </source>
</evidence>
<sequence length="280" mass="29261">MKKLTKVFLSMVFAGAMLTGCGSSSATITAVTREEGSGTRGAFVELFGLEDADGNETISQDTQTTNSTAVMITTVQGNENAIGYISLGSLNDDVKAVQIDGVDATAENIMNGTYKISRPFNIVTRTGDTDPITQDFITYILSDEGQAVVTEEGYISEGSNGAYTAANLSGSITVGGSSSVTPVMEKLAEAYKALNPNVSITVQQTDSTSGVTGATEGLLNIGMVSREVTSEELAGGLTSQSIALDGIAVIVNTANDVENLTSDQVKQIYTKELTSWDEVK</sequence>
<evidence type="ECO:0000313" key="12">
    <source>
        <dbReference type="Proteomes" id="UP000824175"/>
    </source>
</evidence>
<comment type="subunit">
    <text evidence="4">The complex is composed of two ATP-binding proteins (PstB), two transmembrane proteins (PstC and PstA) and a solute-binding protein (PstS).</text>
</comment>
<dbReference type="InterPro" id="IPR050811">
    <property type="entry name" value="Phosphate_ABC_transporter"/>
</dbReference>
<name>A0A9D1KZM5_9FIRM</name>
<protein>
    <submittedName>
        <fullName evidence="11">Substrate-binding domain-containing protein</fullName>
    </submittedName>
</protein>
<evidence type="ECO:0000259" key="10">
    <source>
        <dbReference type="Pfam" id="PF12849"/>
    </source>
</evidence>
<comment type="similarity">
    <text evidence="3">Belongs to the PstS family.</text>
</comment>
<evidence type="ECO:0000313" key="11">
    <source>
        <dbReference type="EMBL" id="HIU13723.1"/>
    </source>
</evidence>
<feature type="chain" id="PRO_5039105625" evidence="9">
    <location>
        <begin position="27"/>
        <end position="280"/>
    </location>
</feature>